<sequence>MSSSTCARSNCNKPVYVESNGLVHPFCGKTCAAAERSAAITTLGKCSSNFCYRPKYKETNGNIYDYCGRTCAIKSSIISLEKEDQPKQSICKVKCARNGCSQERYADPNEPTKFFSFCNRKCYWAEINSLSTTKITVVSNMDLDYNRISDNFMKVLPNIKIQGILRLQMPKKIGEAHLELRKQKKFVHQMYHGTKANCNIKNLINNQNLQCNLIGGTCGVCGIIQEGNSTKHSRYNGQMWFARQPSTSMGYTSGEYRAIFCVDIATDDNINDYLIINSDAVSIY</sequence>
<gene>
    <name evidence="1" type="ORF">DEBURN_LOCUS3758</name>
</gene>
<dbReference type="Proteomes" id="UP000789706">
    <property type="component" value="Unassembled WGS sequence"/>
</dbReference>
<evidence type="ECO:0000313" key="1">
    <source>
        <dbReference type="EMBL" id="CAG8482815.1"/>
    </source>
</evidence>
<dbReference type="AlphaFoldDB" id="A0A9N8WCR7"/>
<dbReference type="OrthoDB" id="2419903at2759"/>
<accession>A0A9N8WCR7</accession>
<protein>
    <submittedName>
        <fullName evidence="1">1060_t:CDS:1</fullName>
    </submittedName>
</protein>
<evidence type="ECO:0000313" key="2">
    <source>
        <dbReference type="Proteomes" id="UP000789706"/>
    </source>
</evidence>
<organism evidence="1 2">
    <name type="scientific">Diversispora eburnea</name>
    <dbReference type="NCBI Taxonomy" id="1213867"/>
    <lineage>
        <taxon>Eukaryota</taxon>
        <taxon>Fungi</taxon>
        <taxon>Fungi incertae sedis</taxon>
        <taxon>Mucoromycota</taxon>
        <taxon>Glomeromycotina</taxon>
        <taxon>Glomeromycetes</taxon>
        <taxon>Diversisporales</taxon>
        <taxon>Diversisporaceae</taxon>
        <taxon>Diversispora</taxon>
    </lineage>
</organism>
<dbReference type="EMBL" id="CAJVPK010000249">
    <property type="protein sequence ID" value="CAG8482815.1"/>
    <property type="molecule type" value="Genomic_DNA"/>
</dbReference>
<reference evidence="1" key="1">
    <citation type="submission" date="2021-06" db="EMBL/GenBank/DDBJ databases">
        <authorList>
            <person name="Kallberg Y."/>
            <person name="Tangrot J."/>
            <person name="Rosling A."/>
        </authorList>
    </citation>
    <scope>NUCLEOTIDE SEQUENCE</scope>
    <source>
        <strain evidence="1">AZ414A</strain>
    </source>
</reference>
<keyword evidence="2" id="KW-1185">Reference proteome</keyword>
<name>A0A9N8WCR7_9GLOM</name>
<proteinExistence type="predicted"/>
<comment type="caution">
    <text evidence="1">The sequence shown here is derived from an EMBL/GenBank/DDBJ whole genome shotgun (WGS) entry which is preliminary data.</text>
</comment>
<dbReference type="Gene3D" id="3.90.228.10">
    <property type="match status" value="1"/>
</dbReference>